<evidence type="ECO:0000313" key="1">
    <source>
        <dbReference type="EMBL" id="AWV90349.1"/>
    </source>
</evidence>
<evidence type="ECO:0000313" key="2">
    <source>
        <dbReference type="Proteomes" id="UP000249799"/>
    </source>
</evidence>
<protein>
    <submittedName>
        <fullName evidence="1">Uncharacterized protein</fullName>
    </submittedName>
</protein>
<keyword evidence="2" id="KW-1185">Reference proteome</keyword>
<accession>A0A2Z4FN07</accession>
<dbReference type="AlphaFoldDB" id="A0A2Z4FN07"/>
<dbReference type="KEGG" id="bsed:DN745_13820"/>
<dbReference type="OrthoDB" id="263516at2"/>
<name>A0A2Z4FN07_9DELT</name>
<organism evidence="1 2">
    <name type="scientific">Bradymonas sediminis</name>
    <dbReference type="NCBI Taxonomy" id="1548548"/>
    <lineage>
        <taxon>Bacteria</taxon>
        <taxon>Deltaproteobacteria</taxon>
        <taxon>Bradymonadales</taxon>
        <taxon>Bradymonadaceae</taxon>
        <taxon>Bradymonas</taxon>
    </lineage>
</organism>
<proteinExistence type="predicted"/>
<dbReference type="Proteomes" id="UP000249799">
    <property type="component" value="Chromosome"/>
</dbReference>
<dbReference type="EMBL" id="CP030032">
    <property type="protein sequence ID" value="AWV90349.1"/>
    <property type="molecule type" value="Genomic_DNA"/>
</dbReference>
<dbReference type="RefSeq" id="WP_111335748.1">
    <property type="nucleotide sequence ID" value="NZ_CP030032.1"/>
</dbReference>
<sequence length="532" mass="59312">MMPSSRCFHRPLLTLLPLGFALLIGGTPATVGAQQNAESGAEVAKKTSNPDPSGLQLLQEATTIAEKVGQFRGLALETEIHKGLRNRDQLRQILIERLAEEVSDEDVENEAKVFKKLGLLPQDLDYRQVLLDVLTEQIAGFYDQQAKELYIMEGIPLDLQRPAMAHEIFHAIQDQHFDIKRMIEPVSDRENGDFALARSAFIEGDASMVMIDFSLYEEGVLPHGPIRSVIDIPMMANMLNQLTRQDIGALQQLLPDDAEGDPLAVDPNAVAKTALGEAPRMLRKMLTFPYFAGMQFVIEARKGHDWERVNAIYENAPVSSEQILHPERYFAGDEPTLLDFRTSPVLPAETLIYDTTLGEYQMRLLLEEHLQDAKSQRAYDAIIDRAMLGWGGDRLRAYEPSPGKILLTHLSAWDSQLDAAEYFDALAKVTAMRFPKATILRNQGRFGRSLCILTAGERIYLEQWGDLVLHLEGMPSALDAKGNETDPTSAMLRDQIMHTVQRTPFAQVYREKLDAYDAAAQAAAVEAAPAGE</sequence>
<reference evidence="1 2" key="1">
    <citation type="submission" date="2018-06" db="EMBL/GenBank/DDBJ databases">
        <title>Lujinxingia sediminis gen. nov. sp. nov., a new facultative anaerobic member of the class Deltaproteobacteria, and proposal of Lujinxingaceae fam. nov.</title>
        <authorList>
            <person name="Guo L.-Y."/>
            <person name="Li C.-M."/>
            <person name="Wang S."/>
            <person name="Du Z.-J."/>
        </authorList>
    </citation>
    <scope>NUCLEOTIDE SEQUENCE [LARGE SCALE GENOMIC DNA]</scope>
    <source>
        <strain evidence="1 2">FA350</strain>
    </source>
</reference>
<gene>
    <name evidence="1" type="ORF">DN745_13820</name>
</gene>